<dbReference type="InterPro" id="IPR000614">
    <property type="entry name" value="FRMsr_CS"/>
</dbReference>
<dbReference type="InterPro" id="IPR029016">
    <property type="entry name" value="GAF-like_dom_sf"/>
</dbReference>
<dbReference type="PROSITE" id="PS01320">
    <property type="entry name" value="UPF0067"/>
    <property type="match status" value="1"/>
</dbReference>
<dbReference type="AlphaFoldDB" id="A0A8F2W1F5"/>
<dbReference type="SUPFAM" id="SSF55781">
    <property type="entry name" value="GAF domain-like"/>
    <property type="match status" value="1"/>
</dbReference>
<protein>
    <recommendedName>
        <fullName evidence="3">GAF domain-containing protein</fullName>
    </recommendedName>
</protein>
<reference evidence="4" key="1">
    <citation type="submission" date="2021-06" db="EMBL/GenBank/DDBJ databases">
        <title>Candida auris outbreak in lebanese hospital.</title>
        <authorList>
            <person name="Finianos M."/>
        </authorList>
    </citation>
    <scope>NUCLEOTIDE SEQUENCE</scope>
    <source>
        <strain evidence="4">CA7LBN</strain>
    </source>
</reference>
<dbReference type="Proteomes" id="UP000825438">
    <property type="component" value="Chromosome III"/>
</dbReference>
<dbReference type="GO" id="GO:0005829">
    <property type="term" value="C:cytosol"/>
    <property type="evidence" value="ECO:0007669"/>
    <property type="project" value="TreeGrafter"/>
</dbReference>
<keyword evidence="2" id="KW-0732">Signal</keyword>
<gene>
    <name evidence="4" type="ORF">CA7LBN_002693</name>
</gene>
<dbReference type="EMBL" id="CP076751">
    <property type="protein sequence ID" value="QWW23859.1"/>
    <property type="molecule type" value="Genomic_DNA"/>
</dbReference>
<evidence type="ECO:0000259" key="3">
    <source>
        <dbReference type="Pfam" id="PF13185"/>
    </source>
</evidence>
<dbReference type="Pfam" id="PF13185">
    <property type="entry name" value="GAF_2"/>
    <property type="match status" value="1"/>
</dbReference>
<evidence type="ECO:0000256" key="2">
    <source>
        <dbReference type="SAM" id="SignalP"/>
    </source>
</evidence>
<name>A0A8F2W1F5_CANAR</name>
<proteinExistence type="inferred from homology"/>
<dbReference type="GO" id="GO:0033745">
    <property type="term" value="F:L-methionine-(R)-S-oxide reductase activity"/>
    <property type="evidence" value="ECO:0007669"/>
    <property type="project" value="TreeGrafter"/>
</dbReference>
<feature type="signal peptide" evidence="2">
    <location>
        <begin position="1"/>
        <end position="17"/>
    </location>
</feature>
<dbReference type="PANTHER" id="PTHR21021">
    <property type="entry name" value="GAF/PUTATIVE CYTOSKELETAL PROTEIN"/>
    <property type="match status" value="1"/>
</dbReference>
<dbReference type="InterPro" id="IPR051330">
    <property type="entry name" value="Phosphatase_reg/MetRdx"/>
</dbReference>
<dbReference type="FunFam" id="3.30.450.40:FF:000008">
    <property type="entry name" value="GAF domain-containing proteins"/>
    <property type="match status" value="1"/>
</dbReference>
<evidence type="ECO:0000313" key="4">
    <source>
        <dbReference type="EMBL" id="QWW23859.1"/>
    </source>
</evidence>
<organism evidence="4">
    <name type="scientific">Candidozyma auris</name>
    <name type="common">Yeast</name>
    <name type="synonym">Candida auris</name>
    <dbReference type="NCBI Taxonomy" id="498019"/>
    <lineage>
        <taxon>Eukaryota</taxon>
        <taxon>Fungi</taxon>
        <taxon>Dikarya</taxon>
        <taxon>Ascomycota</taxon>
        <taxon>Saccharomycotina</taxon>
        <taxon>Pichiomycetes</taxon>
        <taxon>Metschnikowiaceae</taxon>
        <taxon>Candidozyma</taxon>
    </lineage>
</organism>
<accession>A0A8F2W1F5</accession>
<dbReference type="PANTHER" id="PTHR21021:SF15">
    <property type="entry name" value="FREE METHIONINE-R-SULFOXIDE REDUCTASE"/>
    <property type="match status" value="1"/>
</dbReference>
<feature type="domain" description="GAF" evidence="3">
    <location>
        <begin position="305"/>
        <end position="410"/>
    </location>
</feature>
<feature type="chain" id="PRO_5034353518" description="GAF domain-containing protein" evidence="2">
    <location>
        <begin position="18"/>
        <end position="418"/>
    </location>
</feature>
<comment type="similarity">
    <text evidence="1">Belongs to the free Met sulfoxide reductase family.</text>
</comment>
<sequence length="418" mass="46420">MRSIVLAYILQFSQAFAANNLSAMGMNWMHSVTPMETEVYQGTMSKVKSNDESIGVVHKLGSMDEFYNASILDLLQDTTNSFIFKKSRDAVYYDRRMRKWYLQTFSSEKPPVKDILVPITWCYDMTAGKGGSIKQSFEVSLSAQQTFGQQVGLENFLQLDGVILSGSFGVSLSEGITYKDAVSCSVSTGQYARIYMKVSYMTIPRGRRTAIILNDKAEIVQMGDWETTPSYKRFLLKLPQMQEKLHHADYTSFPESSKREVLEIVNGSYEALSADTNYWVSNLANAASLIWHAYHSIGLPINWVGFYITTNTESNNLVLGPFQGKVACQSIQIGKGVCGMAAMEKRTQCVADVNKFPGHIACDGETKSEIVVPILNGESVVGVLDIDCLTENGFDEVDVELLEALAALISKSNNWSLS</sequence>
<evidence type="ECO:0000256" key="1">
    <source>
        <dbReference type="ARBA" id="ARBA00038454"/>
    </source>
</evidence>
<dbReference type="Gene3D" id="3.30.450.40">
    <property type="match status" value="1"/>
</dbReference>
<dbReference type="InterPro" id="IPR003018">
    <property type="entry name" value="GAF"/>
</dbReference>